<reference evidence="7" key="1">
    <citation type="submission" date="2020-01" db="EMBL/GenBank/DDBJ databases">
        <authorList>
            <person name="Meier V. D."/>
            <person name="Meier V D."/>
        </authorList>
    </citation>
    <scope>NUCLEOTIDE SEQUENCE</scope>
    <source>
        <strain evidence="7">HLG_WM_MAG_08</strain>
    </source>
</reference>
<evidence type="ECO:0000259" key="6">
    <source>
        <dbReference type="PROSITE" id="PS50850"/>
    </source>
</evidence>
<evidence type="ECO:0000256" key="3">
    <source>
        <dbReference type="ARBA" id="ARBA00022989"/>
    </source>
</evidence>
<feature type="transmembrane region" description="Helical" evidence="5">
    <location>
        <begin position="208"/>
        <end position="229"/>
    </location>
</feature>
<feature type="transmembrane region" description="Helical" evidence="5">
    <location>
        <begin position="78"/>
        <end position="96"/>
    </location>
</feature>
<dbReference type="InterPro" id="IPR011701">
    <property type="entry name" value="MFS"/>
</dbReference>
<dbReference type="InterPro" id="IPR051788">
    <property type="entry name" value="MFS_Transporter"/>
</dbReference>
<feature type="transmembrane region" description="Helical" evidence="5">
    <location>
        <begin position="43"/>
        <end position="66"/>
    </location>
</feature>
<dbReference type="InterPro" id="IPR036259">
    <property type="entry name" value="MFS_trans_sf"/>
</dbReference>
<protein>
    <recommendedName>
        <fullName evidence="6">Major facilitator superfamily (MFS) profile domain-containing protein</fullName>
    </recommendedName>
</protein>
<feature type="transmembrane region" description="Helical" evidence="5">
    <location>
        <begin position="303"/>
        <end position="322"/>
    </location>
</feature>
<comment type="subcellular location">
    <subcellularLocation>
        <location evidence="1">Membrane</location>
        <topology evidence="1">Multi-pass membrane protein</topology>
    </subcellularLocation>
</comment>
<gene>
    <name evidence="7" type="ORF">HELGO_WM31991</name>
</gene>
<dbReference type="AlphaFoldDB" id="A0A6S6SIT8"/>
<dbReference type="InterPro" id="IPR020846">
    <property type="entry name" value="MFS_dom"/>
</dbReference>
<dbReference type="Gene3D" id="1.20.1250.20">
    <property type="entry name" value="MFS general substrate transporter like domains"/>
    <property type="match status" value="1"/>
</dbReference>
<evidence type="ECO:0000256" key="5">
    <source>
        <dbReference type="SAM" id="Phobius"/>
    </source>
</evidence>
<dbReference type="CDD" id="cd17393">
    <property type="entry name" value="MFS_MosC_like"/>
    <property type="match status" value="1"/>
</dbReference>
<dbReference type="SUPFAM" id="SSF103473">
    <property type="entry name" value="MFS general substrate transporter"/>
    <property type="match status" value="1"/>
</dbReference>
<feature type="transmembrane region" description="Helical" evidence="5">
    <location>
        <begin position="168"/>
        <end position="188"/>
    </location>
</feature>
<evidence type="ECO:0000256" key="4">
    <source>
        <dbReference type="ARBA" id="ARBA00023136"/>
    </source>
</evidence>
<proteinExistence type="predicted"/>
<dbReference type="GO" id="GO:0016020">
    <property type="term" value="C:membrane"/>
    <property type="evidence" value="ECO:0007669"/>
    <property type="project" value="UniProtKB-SubCell"/>
</dbReference>
<dbReference type="EMBL" id="CACVAV010000099">
    <property type="protein sequence ID" value="CAA6806068.1"/>
    <property type="molecule type" value="Genomic_DNA"/>
</dbReference>
<feature type="transmembrane region" description="Helical" evidence="5">
    <location>
        <begin position="279"/>
        <end position="297"/>
    </location>
</feature>
<feature type="transmembrane region" description="Helical" evidence="5">
    <location>
        <begin position="12"/>
        <end position="31"/>
    </location>
</feature>
<sequence length="388" mass="39916">MSKATLTTDQRALRAVSVQFLINGAVAASYIPRLPEIRNALDVDLVTIGQIITLASLGGLLGSAIAGRVMRTLSTRSAMIFGTLGLIACLPAIGLASTTTALLLIIAMISLLDVVVDVAMNIQGSNLSARRATPVMSRLHGLWSIGSVLGGLIAAGMAAVAVPLLWHLAGAAVLMAIGLWYVGGGLLASDDAEVHPDNPNASVSTQSATPIGLWVFFILGGVAFVPEMIGSDWAPFRLSDDLQATPGAAGLAYVAFTVGMVTGRLSGDSLAVRLGKKRMFEVAVLLAISGLSVACLVNSTPLIYMGLTLAGLGISVFFPSIYDAAAQDKRHKGNALGAMTAGSRAVMLVAPIGVGLLADSPHFSVGMAMALIAIPCLLVLAYLMRRAA</sequence>
<feature type="transmembrane region" description="Helical" evidence="5">
    <location>
        <begin position="334"/>
        <end position="357"/>
    </location>
</feature>
<feature type="transmembrane region" description="Helical" evidence="5">
    <location>
        <begin position="141"/>
        <end position="162"/>
    </location>
</feature>
<evidence type="ECO:0000313" key="7">
    <source>
        <dbReference type="EMBL" id="CAA6806068.1"/>
    </source>
</evidence>
<dbReference type="Pfam" id="PF07690">
    <property type="entry name" value="MFS_1"/>
    <property type="match status" value="1"/>
</dbReference>
<accession>A0A6S6SIT8</accession>
<keyword evidence="2 5" id="KW-0812">Transmembrane</keyword>
<feature type="domain" description="Major facilitator superfamily (MFS) profile" evidence="6">
    <location>
        <begin position="12"/>
        <end position="388"/>
    </location>
</feature>
<dbReference type="PROSITE" id="PS50850">
    <property type="entry name" value="MFS"/>
    <property type="match status" value="1"/>
</dbReference>
<dbReference type="PANTHER" id="PTHR23514">
    <property type="entry name" value="BYPASS OF STOP CODON PROTEIN 6"/>
    <property type="match status" value="1"/>
</dbReference>
<feature type="transmembrane region" description="Helical" evidence="5">
    <location>
        <begin position="102"/>
        <end position="120"/>
    </location>
</feature>
<evidence type="ECO:0000256" key="1">
    <source>
        <dbReference type="ARBA" id="ARBA00004141"/>
    </source>
</evidence>
<dbReference type="PANTHER" id="PTHR23514:SF13">
    <property type="entry name" value="INNER MEMBRANE PROTEIN YBJJ"/>
    <property type="match status" value="1"/>
</dbReference>
<evidence type="ECO:0000256" key="2">
    <source>
        <dbReference type="ARBA" id="ARBA00022692"/>
    </source>
</evidence>
<keyword evidence="4 5" id="KW-0472">Membrane</keyword>
<feature type="transmembrane region" description="Helical" evidence="5">
    <location>
        <begin position="363"/>
        <end position="383"/>
    </location>
</feature>
<name>A0A6S6SIT8_9GAMM</name>
<feature type="transmembrane region" description="Helical" evidence="5">
    <location>
        <begin position="249"/>
        <end position="267"/>
    </location>
</feature>
<organism evidence="7">
    <name type="scientific">uncultured Thiotrichaceae bacterium</name>
    <dbReference type="NCBI Taxonomy" id="298394"/>
    <lineage>
        <taxon>Bacteria</taxon>
        <taxon>Pseudomonadati</taxon>
        <taxon>Pseudomonadota</taxon>
        <taxon>Gammaproteobacteria</taxon>
        <taxon>Thiotrichales</taxon>
        <taxon>Thiotrichaceae</taxon>
        <taxon>environmental samples</taxon>
    </lineage>
</organism>
<dbReference type="GO" id="GO:0022857">
    <property type="term" value="F:transmembrane transporter activity"/>
    <property type="evidence" value="ECO:0007669"/>
    <property type="project" value="InterPro"/>
</dbReference>
<keyword evidence="3 5" id="KW-1133">Transmembrane helix</keyword>